<dbReference type="Gene3D" id="3.30.40.10">
    <property type="entry name" value="Zinc/RING finger domain, C3HC4 (zinc finger)"/>
    <property type="match status" value="1"/>
</dbReference>
<evidence type="ECO:0000256" key="7">
    <source>
        <dbReference type="ARBA" id="ARBA00022771"/>
    </source>
</evidence>
<dbReference type="InterPro" id="IPR001841">
    <property type="entry name" value="Znf_RING"/>
</dbReference>
<dbReference type="PROSITE" id="PS50089">
    <property type="entry name" value="ZF_RING_2"/>
    <property type="match status" value="1"/>
</dbReference>
<dbReference type="InterPro" id="IPR018121">
    <property type="entry name" value="7-in-absentia-prot_TRAF-dom"/>
</dbReference>
<dbReference type="SUPFAM" id="SSF49599">
    <property type="entry name" value="TRAF domain-like"/>
    <property type="match status" value="1"/>
</dbReference>
<keyword evidence="9" id="KW-0862">Zinc</keyword>
<dbReference type="GO" id="GO:0008270">
    <property type="term" value="F:zinc ion binding"/>
    <property type="evidence" value="ECO:0007669"/>
    <property type="project" value="UniProtKB-KW"/>
</dbReference>
<keyword evidence="5" id="KW-0808">Transferase</keyword>
<evidence type="ECO:0000256" key="6">
    <source>
        <dbReference type="ARBA" id="ARBA00022723"/>
    </source>
</evidence>
<dbReference type="InterPro" id="IPR013083">
    <property type="entry name" value="Znf_RING/FYVE/PHD"/>
</dbReference>
<proteinExistence type="inferred from homology"/>
<evidence type="ECO:0000256" key="2">
    <source>
        <dbReference type="ARBA" id="ARBA00004906"/>
    </source>
</evidence>
<dbReference type="Pfam" id="PF03145">
    <property type="entry name" value="Sina_TRAF"/>
    <property type="match status" value="1"/>
</dbReference>
<evidence type="ECO:0000313" key="15">
    <source>
        <dbReference type="Proteomes" id="UP001633002"/>
    </source>
</evidence>
<dbReference type="InterPro" id="IPR008974">
    <property type="entry name" value="TRAF-like"/>
</dbReference>
<dbReference type="Pfam" id="PF21362">
    <property type="entry name" value="Sina_RING"/>
    <property type="match status" value="1"/>
</dbReference>
<dbReference type="Gene3D" id="2.60.210.10">
    <property type="entry name" value="Apoptosis, Tumor Necrosis Factor Receptor Associated Protein 2, Chain A"/>
    <property type="match status" value="1"/>
</dbReference>
<protein>
    <recommendedName>
        <fullName evidence="4">RING-type E3 ubiquitin transferase</fullName>
        <ecNumber evidence="4">2.3.2.27</ecNumber>
    </recommendedName>
</protein>
<comment type="similarity">
    <text evidence="3">Belongs to the SINA (Seven in absentia) family.</text>
</comment>
<feature type="domain" description="RING-type" evidence="12">
    <location>
        <begin position="78"/>
        <end position="114"/>
    </location>
</feature>
<evidence type="ECO:0000259" key="12">
    <source>
        <dbReference type="PROSITE" id="PS50089"/>
    </source>
</evidence>
<dbReference type="Proteomes" id="UP001633002">
    <property type="component" value="Unassembled WGS sequence"/>
</dbReference>
<dbReference type="AlphaFoldDB" id="A0ABD3HQ92"/>
<evidence type="ECO:0000256" key="8">
    <source>
        <dbReference type="ARBA" id="ARBA00022786"/>
    </source>
</evidence>
<dbReference type="EMBL" id="JBJQOH010000003">
    <property type="protein sequence ID" value="KAL3693593.1"/>
    <property type="molecule type" value="Genomic_DNA"/>
</dbReference>
<evidence type="ECO:0000256" key="5">
    <source>
        <dbReference type="ARBA" id="ARBA00022679"/>
    </source>
</evidence>
<evidence type="ECO:0000256" key="9">
    <source>
        <dbReference type="ARBA" id="ARBA00022833"/>
    </source>
</evidence>
<keyword evidence="6" id="KW-0479">Metal-binding</keyword>
<sequence length="313" mass="34988">MLCGPDRYGRSREKGSLGTADMVRFSMQPASAAVKASKRMRVEECNETPDSPVAMISGDESSPERQFTATFDPDILDCNICMEPLNSPIFQCSNGHIACSECCVKLSGICPSCSKPVGKIRCLAIEKLIESLQMSCKHAEYGCTRMISFTKKKSHELACTFAPFSCPVPSCDFSNLVANFPRHFQDVHQVRTLDLQYDSWFTVMLAPSDTYVLLKAGAILFLMHYERSSLGNLVYVTFFGGQTHVDQYSFHLEVKKGKKRLSIEGVPRSILDQESKQSSDFLLIPMKTYELADGRIQLEVSFRRSGELEVEGH</sequence>
<keyword evidence="15" id="KW-1185">Reference proteome</keyword>
<organism evidence="14 15">
    <name type="scientific">Riccia sorocarpa</name>
    <dbReference type="NCBI Taxonomy" id="122646"/>
    <lineage>
        <taxon>Eukaryota</taxon>
        <taxon>Viridiplantae</taxon>
        <taxon>Streptophyta</taxon>
        <taxon>Embryophyta</taxon>
        <taxon>Marchantiophyta</taxon>
        <taxon>Marchantiopsida</taxon>
        <taxon>Marchantiidae</taxon>
        <taxon>Marchantiales</taxon>
        <taxon>Ricciaceae</taxon>
        <taxon>Riccia</taxon>
    </lineage>
</organism>
<gene>
    <name evidence="14" type="ORF">R1sor_007244</name>
</gene>
<evidence type="ECO:0000256" key="1">
    <source>
        <dbReference type="ARBA" id="ARBA00000900"/>
    </source>
</evidence>
<dbReference type="InterPro" id="IPR044286">
    <property type="entry name" value="SINL_plant"/>
</dbReference>
<keyword evidence="8" id="KW-0833">Ubl conjugation pathway</keyword>
<evidence type="ECO:0000313" key="14">
    <source>
        <dbReference type="EMBL" id="KAL3693593.1"/>
    </source>
</evidence>
<keyword evidence="7 11" id="KW-0863">Zinc-finger</keyword>
<dbReference type="Pfam" id="PF21361">
    <property type="entry name" value="Sina_ZnF"/>
    <property type="match status" value="1"/>
</dbReference>
<dbReference type="GO" id="GO:0061630">
    <property type="term" value="F:ubiquitin protein ligase activity"/>
    <property type="evidence" value="ECO:0007669"/>
    <property type="project" value="UniProtKB-EC"/>
</dbReference>
<evidence type="ECO:0000256" key="3">
    <source>
        <dbReference type="ARBA" id="ARBA00009119"/>
    </source>
</evidence>
<dbReference type="PANTHER" id="PTHR46632:SF16">
    <property type="entry name" value="E3 UBIQUITIN-PROTEIN LIGASE SINA-LIKE 10"/>
    <property type="match status" value="1"/>
</dbReference>
<dbReference type="EC" id="2.3.2.27" evidence="4"/>
<comment type="catalytic activity">
    <reaction evidence="1">
        <text>S-ubiquitinyl-[E2 ubiquitin-conjugating enzyme]-L-cysteine + [acceptor protein]-L-lysine = [E2 ubiquitin-conjugating enzyme]-L-cysteine + N(6)-ubiquitinyl-[acceptor protein]-L-lysine.</text>
        <dbReference type="EC" id="2.3.2.27"/>
    </reaction>
</comment>
<dbReference type="CDD" id="cd16571">
    <property type="entry name" value="RING-HC_SIAHs"/>
    <property type="match status" value="1"/>
</dbReference>
<accession>A0ABD3HQ92</accession>
<evidence type="ECO:0000259" key="13">
    <source>
        <dbReference type="PROSITE" id="PS51081"/>
    </source>
</evidence>
<name>A0ABD3HQ92_9MARC</name>
<evidence type="ECO:0000256" key="11">
    <source>
        <dbReference type="PROSITE-ProRule" id="PRU00455"/>
    </source>
</evidence>
<comment type="function">
    <text evidence="10">E3 ubiquitin-protein ligase that mediates ubiquitination and subsequent proteasomal degradation of target proteins. E3 ubiquitin ligases accept ubiquitin from an E2 ubiquitin-conjugating enzyme in the form of a thioester and then directly transfers the ubiquitin to targeted substrates. It probably triggers the ubiquitin-mediated degradation of different substrates.</text>
</comment>
<dbReference type="InterPro" id="IPR013010">
    <property type="entry name" value="Znf_SIAH"/>
</dbReference>
<comment type="pathway">
    <text evidence="2">Protein modification; protein ubiquitination.</text>
</comment>
<dbReference type="InterPro" id="IPR049548">
    <property type="entry name" value="Sina-like_RING"/>
</dbReference>
<evidence type="ECO:0000256" key="10">
    <source>
        <dbReference type="ARBA" id="ARBA00024004"/>
    </source>
</evidence>
<dbReference type="PROSITE" id="PS51081">
    <property type="entry name" value="ZF_SIAH"/>
    <property type="match status" value="1"/>
</dbReference>
<evidence type="ECO:0000256" key="4">
    <source>
        <dbReference type="ARBA" id="ARBA00012483"/>
    </source>
</evidence>
<feature type="domain" description="SIAH-type" evidence="13">
    <location>
        <begin position="131"/>
        <end position="189"/>
    </location>
</feature>
<reference evidence="14 15" key="1">
    <citation type="submission" date="2024-09" db="EMBL/GenBank/DDBJ databases">
        <title>Chromosome-scale assembly of Riccia sorocarpa.</title>
        <authorList>
            <person name="Paukszto L."/>
        </authorList>
    </citation>
    <scope>NUCLEOTIDE SEQUENCE [LARGE SCALE GENOMIC DNA]</scope>
    <source>
        <strain evidence="14">LP-2024</strain>
        <tissue evidence="14">Aerial parts of the thallus</tissue>
    </source>
</reference>
<comment type="caution">
    <text evidence="14">The sequence shown here is derived from an EMBL/GenBank/DDBJ whole genome shotgun (WGS) entry which is preliminary data.</text>
</comment>
<dbReference type="PANTHER" id="PTHR46632">
    <property type="entry name" value="E3 UBIQUITIN-PROTEIN LIGASE SINA-LIKE 4"/>
    <property type="match status" value="1"/>
</dbReference>